<dbReference type="Pfam" id="PF00188">
    <property type="entry name" value="CAP"/>
    <property type="match status" value="1"/>
</dbReference>
<evidence type="ECO:0000313" key="5">
    <source>
        <dbReference type="Proteomes" id="UP000271162"/>
    </source>
</evidence>
<reference evidence="6" key="1">
    <citation type="submission" date="2016-04" db="UniProtKB">
        <authorList>
            <consortium name="WormBaseParasite"/>
        </authorList>
    </citation>
    <scope>IDENTIFICATION</scope>
</reference>
<dbReference type="AlphaFoldDB" id="A0A158R196"/>
<protein>
    <submittedName>
        <fullName evidence="6">SCP domain-containing protein</fullName>
    </submittedName>
</protein>
<dbReference type="Gene3D" id="3.40.33.10">
    <property type="entry name" value="CAP"/>
    <property type="match status" value="2"/>
</dbReference>
<reference evidence="4 5" key="2">
    <citation type="submission" date="2018-11" db="EMBL/GenBank/DDBJ databases">
        <authorList>
            <consortium name="Pathogen Informatics"/>
        </authorList>
    </citation>
    <scope>NUCLEOTIDE SEQUENCE [LARGE SCALE GENOMIC DNA]</scope>
</reference>
<keyword evidence="2" id="KW-0732">Signal</keyword>
<evidence type="ECO:0000256" key="2">
    <source>
        <dbReference type="SAM" id="SignalP"/>
    </source>
</evidence>
<accession>A0A158R196</accession>
<sequence>MIEYKLARRHGQHQAIMMSSLMLAALAAVSIYDCDLEQMATVLASGCPGKAPSLRRAITFSRFNDDAKTIEDAIKEGTDTFFPKQVKWPKKNILPDVTVDYYPFVTMVNANATAVGCYKEACDNSGTGAGTTVVCFYDVPSRLAGGNIAKANGNRFPTAANMRKLKYDCTLEVQARNYATQCTNTGIGDIQIEDFAQINSAQNDMDAIDQAIRYWWKQGTLVNGIGVQQVMFKEKHKNSTVRFFTLLGWATMERIGCGVFKCNNVFNVACRFTPGLSSTDYDGYQKDLMMSPIWEQSEFPSADAKKLVNHELRQHSSKEDIGDVTSGHGYTQRITRAEVDCGLQQIPRISVNSWGSMTRRTVQMSSKMAPPAAIQLRGNEKGGEDNG</sequence>
<dbReference type="Proteomes" id="UP000271162">
    <property type="component" value="Unassembled WGS sequence"/>
</dbReference>
<dbReference type="InterPro" id="IPR001283">
    <property type="entry name" value="CRISP-related"/>
</dbReference>
<evidence type="ECO:0000313" key="4">
    <source>
        <dbReference type="EMBL" id="VDL76938.1"/>
    </source>
</evidence>
<feature type="signal peptide" evidence="2">
    <location>
        <begin position="1"/>
        <end position="27"/>
    </location>
</feature>
<dbReference type="SMART" id="SM00198">
    <property type="entry name" value="SCP"/>
    <property type="match status" value="1"/>
</dbReference>
<dbReference type="EMBL" id="UYSL01021013">
    <property type="protein sequence ID" value="VDL76938.1"/>
    <property type="molecule type" value="Genomic_DNA"/>
</dbReference>
<dbReference type="InterPro" id="IPR035940">
    <property type="entry name" value="CAP_sf"/>
</dbReference>
<feature type="region of interest" description="Disordered" evidence="1">
    <location>
        <begin position="364"/>
        <end position="387"/>
    </location>
</feature>
<evidence type="ECO:0000256" key="1">
    <source>
        <dbReference type="SAM" id="MobiDB-lite"/>
    </source>
</evidence>
<dbReference type="WBParaSite" id="NBR_0001334801-mRNA-1">
    <property type="protein sequence ID" value="NBR_0001334801-mRNA-1"/>
    <property type="gene ID" value="NBR_0001334801"/>
</dbReference>
<feature type="compositionally biased region" description="Basic and acidic residues" evidence="1">
    <location>
        <begin position="378"/>
        <end position="387"/>
    </location>
</feature>
<organism evidence="6">
    <name type="scientific">Nippostrongylus brasiliensis</name>
    <name type="common">Rat hookworm</name>
    <dbReference type="NCBI Taxonomy" id="27835"/>
    <lineage>
        <taxon>Eukaryota</taxon>
        <taxon>Metazoa</taxon>
        <taxon>Ecdysozoa</taxon>
        <taxon>Nematoda</taxon>
        <taxon>Chromadorea</taxon>
        <taxon>Rhabditida</taxon>
        <taxon>Rhabditina</taxon>
        <taxon>Rhabditomorpha</taxon>
        <taxon>Strongyloidea</taxon>
        <taxon>Heligmosomidae</taxon>
        <taxon>Nippostrongylus</taxon>
    </lineage>
</organism>
<evidence type="ECO:0000259" key="3">
    <source>
        <dbReference type="SMART" id="SM00198"/>
    </source>
</evidence>
<dbReference type="PANTHER" id="PTHR10334">
    <property type="entry name" value="CYSTEINE-RICH SECRETORY PROTEIN-RELATED"/>
    <property type="match status" value="1"/>
</dbReference>
<feature type="chain" id="PRO_5043135746" evidence="2">
    <location>
        <begin position="28"/>
        <end position="387"/>
    </location>
</feature>
<evidence type="ECO:0000313" key="6">
    <source>
        <dbReference type="WBParaSite" id="NBR_0001334801-mRNA-1"/>
    </source>
</evidence>
<feature type="domain" description="SCP" evidence="3">
    <location>
        <begin position="127"/>
        <end position="275"/>
    </location>
</feature>
<gene>
    <name evidence="4" type="ORF">NBR_LOCUS13349</name>
</gene>
<dbReference type="STRING" id="27835.A0A158R196"/>
<dbReference type="CDD" id="cd05380">
    <property type="entry name" value="CAP_euk"/>
    <property type="match status" value="1"/>
</dbReference>
<dbReference type="SUPFAM" id="SSF55797">
    <property type="entry name" value="PR-1-like"/>
    <property type="match status" value="2"/>
</dbReference>
<keyword evidence="5" id="KW-1185">Reference proteome</keyword>
<proteinExistence type="predicted"/>
<dbReference type="InterPro" id="IPR014044">
    <property type="entry name" value="CAP_dom"/>
</dbReference>
<name>A0A158R196_NIPBR</name>